<comment type="caution">
    <text evidence="2">The sequence shown here is derived from an EMBL/GenBank/DDBJ whole genome shotgun (WGS) entry which is preliminary data.</text>
</comment>
<reference evidence="2 3" key="1">
    <citation type="submission" date="2012-05" db="EMBL/GenBank/DDBJ databases">
        <title>Recombination and specialization in a pathogen metapopulation.</title>
        <authorList>
            <person name="Gardiner A."/>
            <person name="Kemen E."/>
            <person name="Schultz-Larsen T."/>
            <person name="MacLean D."/>
            <person name="Van Oosterhout C."/>
            <person name="Jones J.D.G."/>
        </authorList>
    </citation>
    <scope>NUCLEOTIDE SEQUENCE [LARGE SCALE GENOMIC DNA]</scope>
    <source>
        <strain evidence="2 3">Ac Nc2</strain>
    </source>
</reference>
<sequence>MFACGSREQLPSQTPQRLDFFLDNSSLYLETSFCAYNHFGGVLTEIAINVFHSERCRTPNRYLAMLFVGAVISAGIVRSPATLITNIVFTCGRSFLIDKTCNLTSLMTIASKKTYNGYLLAFIVDVVFRLSFFQRSMRRGSGKRQLKYPNPIPFAEAFNPFSRTPSTR</sequence>
<dbReference type="EMBL" id="CAIX01000053">
    <property type="protein sequence ID" value="CCI43676.1"/>
    <property type="molecule type" value="Genomic_DNA"/>
</dbReference>
<evidence type="ECO:0000313" key="3">
    <source>
        <dbReference type="Proteomes" id="UP000053237"/>
    </source>
</evidence>
<proteinExistence type="predicted"/>
<feature type="transmembrane region" description="Helical" evidence="1">
    <location>
        <begin position="62"/>
        <end position="89"/>
    </location>
</feature>
<gene>
    <name evidence="2" type="ORF">BN9_044600</name>
</gene>
<keyword evidence="3" id="KW-1185">Reference proteome</keyword>
<keyword evidence="1" id="KW-0812">Transmembrane</keyword>
<keyword evidence="1" id="KW-0472">Membrane</keyword>
<accession>A0A024G9X0</accession>
<evidence type="ECO:0000313" key="2">
    <source>
        <dbReference type="EMBL" id="CCI43676.1"/>
    </source>
</evidence>
<dbReference type="AlphaFoldDB" id="A0A024G9X0"/>
<organism evidence="2 3">
    <name type="scientific">Albugo candida</name>
    <dbReference type="NCBI Taxonomy" id="65357"/>
    <lineage>
        <taxon>Eukaryota</taxon>
        <taxon>Sar</taxon>
        <taxon>Stramenopiles</taxon>
        <taxon>Oomycota</taxon>
        <taxon>Peronosporomycetes</taxon>
        <taxon>Albuginales</taxon>
        <taxon>Albuginaceae</taxon>
        <taxon>Albugo</taxon>
    </lineage>
</organism>
<dbReference type="Proteomes" id="UP000053237">
    <property type="component" value="Unassembled WGS sequence"/>
</dbReference>
<feature type="transmembrane region" description="Helical" evidence="1">
    <location>
        <begin position="115"/>
        <end position="133"/>
    </location>
</feature>
<name>A0A024G9X0_9STRA</name>
<keyword evidence="1" id="KW-1133">Transmembrane helix</keyword>
<protein>
    <submittedName>
        <fullName evidence="2">Uncharacterized protein</fullName>
    </submittedName>
</protein>
<evidence type="ECO:0000256" key="1">
    <source>
        <dbReference type="SAM" id="Phobius"/>
    </source>
</evidence>
<dbReference type="InParanoid" id="A0A024G9X0"/>